<evidence type="ECO:0000313" key="2">
    <source>
        <dbReference type="Proteomes" id="UP000027390"/>
    </source>
</evidence>
<protein>
    <submittedName>
        <fullName evidence="1">Uncharacterized protein</fullName>
    </submittedName>
</protein>
<gene>
    <name evidence="1" type="primary">124</name>
    <name evidence="1" type="ORF">PBI_WILLIS_124</name>
</gene>
<evidence type="ECO:0000313" key="1">
    <source>
        <dbReference type="EMBL" id="AID18200.1"/>
    </source>
</evidence>
<organism evidence="1 2">
    <name type="scientific">Mycobacterium phage Willis</name>
    <dbReference type="NCBI Taxonomy" id="1486404"/>
    <lineage>
        <taxon>Viruses</taxon>
        <taxon>Duplodnaviria</taxon>
        <taxon>Heunggongvirae</taxon>
        <taxon>Uroviricota</taxon>
        <taxon>Caudoviricetes</taxon>
        <taxon>Ceeclamvirinae</taxon>
        <taxon>Bixzunavirus</taxon>
        <taxon>Bixzunavirus Bxz1</taxon>
    </lineage>
</organism>
<dbReference type="EMBL" id="KJ595575">
    <property type="protein sequence ID" value="AID18200.1"/>
    <property type="molecule type" value="Genomic_DNA"/>
</dbReference>
<dbReference type="Proteomes" id="UP000027390">
    <property type="component" value="Segment"/>
</dbReference>
<proteinExistence type="predicted"/>
<sequence>MARIDLSEPYAVRLARQSVRDSLMSHGEECILIHLYHVPEVEDTVPRCPFCFDDVYSQSDQYDCPQCYGTTFDGGISFAYRAWGIFGDALDKETTGKRGVWHPVERTLQTEPFPDMWKRDFVVRVEGWTPDHRPTGVEGIYVFDEVNNENIRTGNHFGTDQLHPLGQTADLQKVSDKMPIYKFPIVGRQFHRFDGRER</sequence>
<accession>A0A068CD33</accession>
<name>A0A068CD33_9CAUD</name>
<reference evidence="1 2" key="1">
    <citation type="submission" date="2014-03" db="EMBL/GenBank/DDBJ databases">
        <authorList>
            <person name="Churilla B.M."/>
            <person name="Abrahim M.R."/>
            <person name="Burke K.A."/>
            <person name="Yu V.J."/>
            <person name="Adkins N.L."/>
            <person name="Cohen K.L."/>
            <person name="Colicchio M.A."/>
            <person name="Fasoranti T.O."/>
            <person name="Genkil J.S."/>
            <person name="Kramer Z.J."/>
            <person name="Prout A.K."/>
            <person name="Schafer C.E."/>
            <person name="Schwarz A.G."/>
            <person name="Tish M."/>
            <person name="Vispute N."/>
            <person name="Wilkes K.E."/>
            <person name="Williams C.R."/>
            <person name="Xiao X."/>
            <person name="Yoder B.A."/>
            <person name="Lapin J.S."/>
            <person name="Ott C.T."/>
            <person name="Walburn T.D."/>
            <person name="Bradley K.W."/>
            <person name="Clarke D.Q."/>
            <person name="Lewis M.F."/>
            <person name="Barker L.P."/>
            <person name="Bailey C."/>
            <person name="Asai D.J."/>
            <person name="Bowman C.A."/>
            <person name="Russell D.A."/>
            <person name="Pope W.H."/>
            <person name="Jacobs-Sera D."/>
            <person name="Hendrix R.W."/>
            <person name="Hatfull G.F."/>
        </authorList>
    </citation>
    <scope>NUCLEOTIDE SEQUENCE [LARGE SCALE GENOMIC DNA]</scope>
</reference>